<name>A0A4Y8UGD8_9GAMM</name>
<dbReference type="OrthoDB" id="9780540at2"/>
<dbReference type="PANTHER" id="PTHR36536">
    <property type="entry name" value="UPF0111 PROTEIN HI_1603"/>
    <property type="match status" value="1"/>
</dbReference>
<dbReference type="InterPro" id="IPR002727">
    <property type="entry name" value="DUF47"/>
</dbReference>
<dbReference type="PANTHER" id="PTHR36536:SF3">
    <property type="entry name" value="UPF0111 PROTEIN HI_1603"/>
    <property type="match status" value="1"/>
</dbReference>
<comment type="caution">
    <text evidence="2">The sequence shown here is derived from an EMBL/GenBank/DDBJ whole genome shotgun (WGS) entry which is preliminary data.</text>
</comment>
<reference evidence="2 3" key="1">
    <citation type="submission" date="2019-03" db="EMBL/GenBank/DDBJ databases">
        <title>Draft genome of Gammaproteobacteria bacterium LSUCC0057, a member of the SAR92 clade.</title>
        <authorList>
            <person name="Lanclos V.C."/>
            <person name="Doiron C."/>
            <person name="Henson M.W."/>
            <person name="Thrash J.C."/>
        </authorList>
    </citation>
    <scope>NUCLEOTIDE SEQUENCE [LARGE SCALE GENOMIC DNA]</scope>
    <source>
        <strain evidence="2 3">LSUCC0057</strain>
    </source>
</reference>
<proteinExistence type="inferred from homology"/>
<accession>A0A4Y8UGD8</accession>
<organism evidence="2 3">
    <name type="scientific">Gammaproteobacteria bacterium LSUCC0057</name>
    <dbReference type="NCBI Taxonomy" id="2559237"/>
    <lineage>
        <taxon>Bacteria</taxon>
        <taxon>Pseudomonadati</taxon>
        <taxon>Pseudomonadota</taxon>
        <taxon>Gammaproteobacteria</taxon>
        <taxon>Cellvibrionales</taxon>
        <taxon>Porticoccaceae</taxon>
        <taxon>SAR92 clade</taxon>
    </lineage>
</organism>
<comment type="similarity">
    <text evidence="1">Belongs to the UPF0111 family.</text>
</comment>
<evidence type="ECO:0000256" key="1">
    <source>
        <dbReference type="ARBA" id="ARBA00008591"/>
    </source>
</evidence>
<dbReference type="InterPro" id="IPR038078">
    <property type="entry name" value="PhoU-like_sf"/>
</dbReference>
<keyword evidence="3" id="KW-1185">Reference proteome</keyword>
<dbReference type="InterPro" id="IPR018445">
    <property type="entry name" value="Put_Phosphate_transp_reg"/>
</dbReference>
<sequence>MVASNPFARLFGTSPIKPLQLHMAASVLCASKLNAFFAAAFADNWALAEEIFAEISAAEHEADRINKEFRMNMPKSLFMPVSRGDLLSIISIQDDIADQAKDIAGIILGRQLQVPPPLQKKFTAFVENSALACDKALVAVNELDELLETGFTGQEVKLVEKLIRELDKQEQRVDKGEKSLRHRLFALESDMNPIDAMFLYSTIDNIGALADLAKAIGNRLELLMAK</sequence>
<dbReference type="EMBL" id="SPIA01000002">
    <property type="protein sequence ID" value="TFH67885.1"/>
    <property type="molecule type" value="Genomic_DNA"/>
</dbReference>
<dbReference type="NCBIfam" id="TIGR00153">
    <property type="entry name" value="TIGR00153 family protein"/>
    <property type="match status" value="1"/>
</dbReference>
<dbReference type="Pfam" id="PF01865">
    <property type="entry name" value="PhoU_div"/>
    <property type="match status" value="1"/>
</dbReference>
<dbReference type="AlphaFoldDB" id="A0A4Y8UGD8"/>
<gene>
    <name evidence="2" type="ORF">E3W66_06460</name>
</gene>
<evidence type="ECO:0000313" key="2">
    <source>
        <dbReference type="EMBL" id="TFH67885.1"/>
    </source>
</evidence>
<dbReference type="Proteomes" id="UP000298133">
    <property type="component" value="Unassembled WGS sequence"/>
</dbReference>
<evidence type="ECO:0000313" key="3">
    <source>
        <dbReference type="Proteomes" id="UP000298133"/>
    </source>
</evidence>
<dbReference type="Gene3D" id="1.20.58.220">
    <property type="entry name" value="Phosphate transport system protein phou homolog 2, domain 2"/>
    <property type="match status" value="1"/>
</dbReference>
<dbReference type="SUPFAM" id="SSF109755">
    <property type="entry name" value="PhoU-like"/>
    <property type="match status" value="1"/>
</dbReference>
<protein>
    <submittedName>
        <fullName evidence="2">TIGR00153 family protein</fullName>
    </submittedName>
</protein>